<dbReference type="Gene3D" id="3.40.50.720">
    <property type="entry name" value="NAD(P)-binding Rossmann-like Domain"/>
    <property type="match status" value="1"/>
</dbReference>
<dbReference type="Proteomes" id="UP001500957">
    <property type="component" value="Unassembled WGS sequence"/>
</dbReference>
<dbReference type="InterPro" id="IPR057326">
    <property type="entry name" value="KR_dom"/>
</dbReference>
<feature type="domain" description="Ketoreductase" evidence="2">
    <location>
        <begin position="2"/>
        <end position="172"/>
    </location>
</feature>
<gene>
    <name evidence="3" type="ORF">GCM10009547_08560</name>
</gene>
<comment type="similarity">
    <text evidence="1">Belongs to the short-chain dehydrogenases/reductases (SDR) family.</text>
</comment>
<dbReference type="PRINTS" id="PR00080">
    <property type="entry name" value="SDRFAMILY"/>
</dbReference>
<dbReference type="InterPro" id="IPR020904">
    <property type="entry name" value="Sc_DH/Rdtase_CS"/>
</dbReference>
<reference evidence="3 4" key="1">
    <citation type="journal article" date="2019" name="Int. J. Syst. Evol. Microbiol.">
        <title>The Global Catalogue of Microorganisms (GCM) 10K type strain sequencing project: providing services to taxonomists for standard genome sequencing and annotation.</title>
        <authorList>
            <consortium name="The Broad Institute Genomics Platform"/>
            <consortium name="The Broad Institute Genome Sequencing Center for Infectious Disease"/>
            <person name="Wu L."/>
            <person name="Ma J."/>
        </authorList>
    </citation>
    <scope>NUCLEOTIDE SEQUENCE [LARGE SCALE GENOMIC DNA]</scope>
    <source>
        <strain evidence="3 4">JCM 10671</strain>
    </source>
</reference>
<dbReference type="PROSITE" id="PS00061">
    <property type="entry name" value="ADH_SHORT"/>
    <property type="match status" value="1"/>
</dbReference>
<keyword evidence="4" id="KW-1185">Reference proteome</keyword>
<evidence type="ECO:0000256" key="1">
    <source>
        <dbReference type="ARBA" id="ARBA00006484"/>
    </source>
</evidence>
<evidence type="ECO:0000313" key="3">
    <source>
        <dbReference type="EMBL" id="GAA0608855.1"/>
    </source>
</evidence>
<dbReference type="PRINTS" id="PR00081">
    <property type="entry name" value="GDHRDH"/>
</dbReference>
<dbReference type="SMART" id="SM00822">
    <property type="entry name" value="PKS_KR"/>
    <property type="match status" value="1"/>
</dbReference>
<dbReference type="SUPFAM" id="SSF51735">
    <property type="entry name" value="NAD(P)-binding Rossmann-fold domains"/>
    <property type="match status" value="1"/>
</dbReference>
<organism evidence="3 4">
    <name type="scientific">Sporichthya brevicatena</name>
    <dbReference type="NCBI Taxonomy" id="171442"/>
    <lineage>
        <taxon>Bacteria</taxon>
        <taxon>Bacillati</taxon>
        <taxon>Actinomycetota</taxon>
        <taxon>Actinomycetes</taxon>
        <taxon>Sporichthyales</taxon>
        <taxon>Sporichthyaceae</taxon>
        <taxon>Sporichthya</taxon>
    </lineage>
</organism>
<dbReference type="InterPro" id="IPR002347">
    <property type="entry name" value="SDR_fam"/>
</dbReference>
<protein>
    <submittedName>
        <fullName evidence="3">SDR family oxidoreductase</fullName>
    </submittedName>
</protein>
<proteinExistence type="inferred from homology"/>
<dbReference type="PANTHER" id="PTHR42760">
    <property type="entry name" value="SHORT-CHAIN DEHYDROGENASES/REDUCTASES FAMILY MEMBER"/>
    <property type="match status" value="1"/>
</dbReference>
<name>A0ABN1GCW5_9ACTN</name>
<dbReference type="Pfam" id="PF13561">
    <property type="entry name" value="adh_short_C2"/>
    <property type="match status" value="1"/>
</dbReference>
<accession>A0ABN1GCW5</accession>
<dbReference type="RefSeq" id="WP_344601962.1">
    <property type="nucleotide sequence ID" value="NZ_BAAAHE010000007.1"/>
</dbReference>
<dbReference type="InterPro" id="IPR036291">
    <property type="entry name" value="NAD(P)-bd_dom_sf"/>
</dbReference>
<evidence type="ECO:0000259" key="2">
    <source>
        <dbReference type="SMART" id="SM00822"/>
    </source>
</evidence>
<sequence>MALALVTGAARGIGRATAARLVSAGYEVIVADLDGAAAETTASEIGAKAAQVDVADEASVAAVAAGISDLAVLVNNAGMYLPGKLADVTTEHFHKVFDVNVLGPLLMTRHLADALAANGGGAVVNVASMSAFMPVPGTGVYSMAKAAVASYTEAAALEYAPRGIRVNAVAPGRISTEMTADRQGDPAREARTNALIPLGRSGLAEDVAEAICALATGAAYVTGQVLRVDGGLTINTVPLLQAAQSGGI</sequence>
<dbReference type="EMBL" id="BAAAHE010000007">
    <property type="protein sequence ID" value="GAA0608855.1"/>
    <property type="molecule type" value="Genomic_DNA"/>
</dbReference>
<evidence type="ECO:0000313" key="4">
    <source>
        <dbReference type="Proteomes" id="UP001500957"/>
    </source>
</evidence>
<comment type="caution">
    <text evidence="3">The sequence shown here is derived from an EMBL/GenBank/DDBJ whole genome shotgun (WGS) entry which is preliminary data.</text>
</comment>
<dbReference type="CDD" id="cd05233">
    <property type="entry name" value="SDR_c"/>
    <property type="match status" value="1"/>
</dbReference>